<dbReference type="AlphaFoldDB" id="A0A0P9EYZ5"/>
<reference evidence="3 4" key="1">
    <citation type="submission" date="2015-09" db="EMBL/GenBank/DDBJ databases">
        <title>Draft genome sequence of Alicyclobacillus ferrooxydans DSM 22381.</title>
        <authorList>
            <person name="Hemp J."/>
        </authorList>
    </citation>
    <scope>NUCLEOTIDE SEQUENCE [LARGE SCALE GENOMIC DNA]</scope>
    <source>
        <strain evidence="3 4">TC-34</strain>
    </source>
</reference>
<proteinExistence type="predicted"/>
<name>A0A0P9EYZ5_9BACL</name>
<evidence type="ECO:0000259" key="2">
    <source>
        <dbReference type="Pfam" id="PF20586"/>
    </source>
</evidence>
<evidence type="ECO:0000256" key="1">
    <source>
        <dbReference type="SAM" id="MobiDB-lite"/>
    </source>
</evidence>
<sequence>MNTTDKNKSPRRLKSVPSQELKERKLQLLKVLPPMDQVLRGSLITRHVKCGKPTCHCATGVGHASLYLSSFYHGKTQMDYVPAAWEQRVRTGLENYEVAQDILSELTELNLELLRRRDNG</sequence>
<organism evidence="3 4">
    <name type="scientific">Alicyclobacillus ferrooxydans</name>
    <dbReference type="NCBI Taxonomy" id="471514"/>
    <lineage>
        <taxon>Bacteria</taxon>
        <taxon>Bacillati</taxon>
        <taxon>Bacillota</taxon>
        <taxon>Bacilli</taxon>
        <taxon>Bacillales</taxon>
        <taxon>Alicyclobacillaceae</taxon>
        <taxon>Alicyclobacillus</taxon>
    </lineage>
</organism>
<evidence type="ECO:0000313" key="3">
    <source>
        <dbReference type="EMBL" id="KPV44332.1"/>
    </source>
</evidence>
<dbReference type="Pfam" id="PF20586">
    <property type="entry name" value="DUF6788"/>
    <property type="match status" value="1"/>
</dbReference>
<dbReference type="EMBL" id="LJCO01000035">
    <property type="protein sequence ID" value="KPV44332.1"/>
    <property type="molecule type" value="Genomic_DNA"/>
</dbReference>
<dbReference type="PATRIC" id="fig|471514.4.peg.4409"/>
<feature type="region of interest" description="Disordered" evidence="1">
    <location>
        <begin position="1"/>
        <end position="20"/>
    </location>
</feature>
<dbReference type="OrthoDB" id="9102171at2"/>
<protein>
    <recommendedName>
        <fullName evidence="2">DUF6788 domain-containing protein</fullName>
    </recommendedName>
</protein>
<dbReference type="InterPro" id="IPR046738">
    <property type="entry name" value="DUF6788"/>
</dbReference>
<dbReference type="Proteomes" id="UP000050482">
    <property type="component" value="Unassembled WGS sequence"/>
</dbReference>
<keyword evidence="4" id="KW-1185">Reference proteome</keyword>
<comment type="caution">
    <text evidence="3">The sequence shown here is derived from an EMBL/GenBank/DDBJ whole genome shotgun (WGS) entry which is preliminary data.</text>
</comment>
<gene>
    <name evidence="3" type="ORF">AN477_07770</name>
</gene>
<dbReference type="RefSeq" id="WP_054968610.1">
    <property type="nucleotide sequence ID" value="NZ_LJCO01000035.1"/>
</dbReference>
<evidence type="ECO:0000313" key="4">
    <source>
        <dbReference type="Proteomes" id="UP000050482"/>
    </source>
</evidence>
<accession>A0A0P9EYZ5</accession>
<feature type="domain" description="DUF6788" evidence="2">
    <location>
        <begin position="19"/>
        <end position="89"/>
    </location>
</feature>